<protein>
    <submittedName>
        <fullName evidence="2">Ribonuclease H-like domain, reverse transcriptase, RNA-dependent DNA polymerase</fullName>
    </submittedName>
</protein>
<evidence type="ECO:0000259" key="1">
    <source>
        <dbReference type="Pfam" id="PF07727"/>
    </source>
</evidence>
<dbReference type="Pfam" id="PF07727">
    <property type="entry name" value="RVT_2"/>
    <property type="match status" value="1"/>
</dbReference>
<dbReference type="SUPFAM" id="SSF56672">
    <property type="entry name" value="DNA/RNA polymerases"/>
    <property type="match status" value="1"/>
</dbReference>
<keyword evidence="2" id="KW-0695">RNA-directed DNA polymerase</keyword>
<comment type="caution">
    <text evidence="2">The sequence shown here is derived from an EMBL/GenBank/DDBJ whole genome shotgun (WGS) entry which is preliminary data.</text>
</comment>
<sequence>DPTTGTYNVEKIRRERPENITASEWDKYNEFWNDPRNIARAAQNRQNRAKSTVISRQRSRSLARLRDEMEEVYVTQPERFIQQGNSEKVYKLTKALYGLRQAPQAWNVKLDQTLKSLDFKKCNLEQAVYTKRSKTSTLIVGVYVDDLIITGTPKKEIDLFKS</sequence>
<keyword evidence="2" id="KW-0808">Transferase</keyword>
<evidence type="ECO:0000313" key="2">
    <source>
        <dbReference type="EMBL" id="GFA88426.1"/>
    </source>
</evidence>
<reference evidence="2" key="1">
    <citation type="journal article" date="2019" name="Sci. Rep.">
        <title>Draft genome of Tanacetum cinerariifolium, the natural source of mosquito coil.</title>
        <authorList>
            <person name="Yamashiro T."/>
            <person name="Shiraishi A."/>
            <person name="Satake H."/>
            <person name="Nakayama K."/>
        </authorList>
    </citation>
    <scope>NUCLEOTIDE SEQUENCE</scope>
</reference>
<feature type="non-terminal residue" evidence="2">
    <location>
        <position position="1"/>
    </location>
</feature>
<keyword evidence="2" id="KW-0548">Nucleotidyltransferase</keyword>
<dbReference type="AlphaFoldDB" id="A0A699KFC3"/>
<dbReference type="GO" id="GO:0003964">
    <property type="term" value="F:RNA-directed DNA polymerase activity"/>
    <property type="evidence" value="ECO:0007669"/>
    <property type="project" value="UniProtKB-KW"/>
</dbReference>
<feature type="domain" description="Reverse transcriptase Ty1/copia-type" evidence="1">
    <location>
        <begin position="69"/>
        <end position="161"/>
    </location>
</feature>
<name>A0A699KFC3_TANCI</name>
<gene>
    <name evidence="2" type="ORF">Tci_660398</name>
</gene>
<organism evidence="2">
    <name type="scientific">Tanacetum cinerariifolium</name>
    <name type="common">Dalmatian daisy</name>
    <name type="synonym">Chrysanthemum cinerariifolium</name>
    <dbReference type="NCBI Taxonomy" id="118510"/>
    <lineage>
        <taxon>Eukaryota</taxon>
        <taxon>Viridiplantae</taxon>
        <taxon>Streptophyta</taxon>
        <taxon>Embryophyta</taxon>
        <taxon>Tracheophyta</taxon>
        <taxon>Spermatophyta</taxon>
        <taxon>Magnoliopsida</taxon>
        <taxon>eudicotyledons</taxon>
        <taxon>Gunneridae</taxon>
        <taxon>Pentapetalae</taxon>
        <taxon>asterids</taxon>
        <taxon>campanulids</taxon>
        <taxon>Asterales</taxon>
        <taxon>Asteraceae</taxon>
        <taxon>Asteroideae</taxon>
        <taxon>Anthemideae</taxon>
        <taxon>Anthemidinae</taxon>
        <taxon>Tanacetum</taxon>
    </lineage>
</organism>
<proteinExistence type="predicted"/>
<dbReference type="InterPro" id="IPR013103">
    <property type="entry name" value="RVT_2"/>
</dbReference>
<dbReference type="InterPro" id="IPR043502">
    <property type="entry name" value="DNA/RNA_pol_sf"/>
</dbReference>
<dbReference type="EMBL" id="BKCJ010507063">
    <property type="protein sequence ID" value="GFA88426.1"/>
    <property type="molecule type" value="Genomic_DNA"/>
</dbReference>
<accession>A0A699KFC3</accession>